<feature type="compositionally biased region" description="Basic and acidic residues" evidence="1">
    <location>
        <begin position="23"/>
        <end position="46"/>
    </location>
</feature>
<evidence type="ECO:0000313" key="2">
    <source>
        <dbReference type="EMBL" id="GHD23350.1"/>
    </source>
</evidence>
<dbReference type="AlphaFoldDB" id="A0A918XAY9"/>
<evidence type="ECO:0000313" key="3">
    <source>
        <dbReference type="Proteomes" id="UP000654947"/>
    </source>
</evidence>
<feature type="region of interest" description="Disordered" evidence="1">
    <location>
        <begin position="1"/>
        <end position="48"/>
    </location>
</feature>
<protein>
    <submittedName>
        <fullName evidence="2">Uncharacterized protein</fullName>
    </submittedName>
</protein>
<feature type="compositionally biased region" description="Basic residues" evidence="1">
    <location>
        <begin position="1"/>
        <end position="10"/>
    </location>
</feature>
<dbReference type="EMBL" id="BMXL01000007">
    <property type="protein sequence ID" value="GHD23350.1"/>
    <property type="molecule type" value="Genomic_DNA"/>
</dbReference>
<name>A0A918XAY9_9ACTN</name>
<dbReference type="Proteomes" id="UP000654947">
    <property type="component" value="Unassembled WGS sequence"/>
</dbReference>
<comment type="caution">
    <text evidence="2">The sequence shown here is derived from an EMBL/GenBank/DDBJ whole genome shotgun (WGS) entry which is preliminary data.</text>
</comment>
<sequence length="65" mass="7221">MDQDRHTHHQGPRELEALGTRGEPPDGHGEHSDTDEEAHRTGRADVHGVPSLLLVAPWPDSFAYM</sequence>
<reference evidence="2 3" key="1">
    <citation type="journal article" date="2014" name="Int. J. Syst. Evol. Microbiol.">
        <title>Complete genome sequence of Corynebacterium casei LMG S-19264T (=DSM 44701T), isolated from a smear-ripened cheese.</title>
        <authorList>
            <consortium name="US DOE Joint Genome Institute (JGI-PGF)"/>
            <person name="Walter F."/>
            <person name="Albersmeier A."/>
            <person name="Kalinowski J."/>
            <person name="Ruckert C."/>
        </authorList>
    </citation>
    <scope>NUCLEOTIDE SEQUENCE [LARGE SCALE GENOMIC DNA]</scope>
    <source>
        <strain evidence="2 3">KCTC 19473</strain>
    </source>
</reference>
<accession>A0A918XAY9</accession>
<evidence type="ECO:0000256" key="1">
    <source>
        <dbReference type="SAM" id="MobiDB-lite"/>
    </source>
</evidence>
<organism evidence="2 3">
    <name type="scientific">Nocardiopsis kunsanensis</name>
    <dbReference type="NCBI Taxonomy" id="141693"/>
    <lineage>
        <taxon>Bacteria</taxon>
        <taxon>Bacillati</taxon>
        <taxon>Actinomycetota</taxon>
        <taxon>Actinomycetes</taxon>
        <taxon>Streptosporangiales</taxon>
        <taxon>Nocardiopsidaceae</taxon>
        <taxon>Nocardiopsis</taxon>
    </lineage>
</organism>
<proteinExistence type="predicted"/>
<gene>
    <name evidence="2" type="ORF">GCM10007147_18460</name>
</gene>
<keyword evidence="3" id="KW-1185">Reference proteome</keyword>